<evidence type="ECO:0000259" key="8">
    <source>
        <dbReference type="PROSITE" id="PS51160"/>
    </source>
</evidence>
<evidence type="ECO:0000313" key="9">
    <source>
        <dbReference type="EMBL" id="KFF30466.1"/>
    </source>
</evidence>
<keyword evidence="5 6" id="KW-0378">Hydrolase</keyword>
<accession>A0A086BNF2</accession>
<dbReference type="PANTHER" id="PTHR47268">
    <property type="entry name" value="ACYLPHOSPHATASE"/>
    <property type="match status" value="1"/>
</dbReference>
<gene>
    <name evidence="9" type="ORF">BBOMB_1312</name>
</gene>
<dbReference type="Proteomes" id="UP000028730">
    <property type="component" value="Unassembled WGS sequence"/>
</dbReference>
<dbReference type="eggNOG" id="COG1254">
    <property type="taxonomic scope" value="Bacteria"/>
</dbReference>
<reference evidence="9 10" key="1">
    <citation type="journal article" date="2014" name="Appl. Environ. Microbiol.">
        <title>Genomic encyclopedia of type strains of the genus Bifidobacterium.</title>
        <authorList>
            <person name="Milani C."/>
            <person name="Lugli G.A."/>
            <person name="Duranti S."/>
            <person name="Turroni F."/>
            <person name="Bottacini F."/>
            <person name="Mangifesta M."/>
            <person name="Sanchez B."/>
            <person name="Viappiani A."/>
            <person name="Mancabelli L."/>
            <person name="Taminiau B."/>
            <person name="Delcenserie V."/>
            <person name="Barrangou R."/>
            <person name="Margolles A."/>
            <person name="van Sinderen D."/>
            <person name="Ventura M."/>
        </authorList>
    </citation>
    <scope>NUCLEOTIDE SEQUENCE [LARGE SCALE GENOMIC DNA]</scope>
    <source>
        <strain evidence="9 10">DSM 19703</strain>
    </source>
</reference>
<dbReference type="EC" id="3.6.1.7" evidence="2 5"/>
<keyword evidence="10" id="KW-1185">Reference proteome</keyword>
<dbReference type="PANTHER" id="PTHR47268:SF4">
    <property type="entry name" value="ACYLPHOSPHATASE"/>
    <property type="match status" value="1"/>
</dbReference>
<evidence type="ECO:0000256" key="1">
    <source>
        <dbReference type="ARBA" id="ARBA00005614"/>
    </source>
</evidence>
<dbReference type="InterPro" id="IPR020456">
    <property type="entry name" value="Acylphosphatase"/>
</dbReference>
<dbReference type="InterPro" id="IPR017968">
    <property type="entry name" value="Acylphosphatase_CS"/>
</dbReference>
<evidence type="ECO:0000256" key="4">
    <source>
        <dbReference type="ARBA" id="ARBA00047645"/>
    </source>
</evidence>
<protein>
    <recommendedName>
        <fullName evidence="3 5">Acylphosphatase</fullName>
        <ecNumber evidence="2 5">3.6.1.7</ecNumber>
    </recommendedName>
</protein>
<feature type="active site" evidence="5">
    <location>
        <position position="32"/>
    </location>
</feature>
<dbReference type="PROSITE" id="PS51160">
    <property type="entry name" value="ACYLPHOSPHATASE_3"/>
    <property type="match status" value="1"/>
</dbReference>
<sequence>MTIQKAQLHADKSGAVRIHAVVTGRVQGVGFRYYVVKQARSLHISGWVRNRSDGSVETEAQGSDEDVTDFITLLKTGPEWSKVEHVNAASIPITEFTPTETREPTFTVRPDAR</sequence>
<comment type="similarity">
    <text evidence="1 7">Belongs to the acylphosphatase family.</text>
</comment>
<dbReference type="GO" id="GO:0003998">
    <property type="term" value="F:acylphosphatase activity"/>
    <property type="evidence" value="ECO:0007669"/>
    <property type="project" value="UniProtKB-EC"/>
</dbReference>
<dbReference type="STRING" id="1341695.BBOMB_1312"/>
<comment type="caution">
    <text evidence="9">The sequence shown here is derived from an EMBL/GenBank/DDBJ whole genome shotgun (WGS) entry which is preliminary data.</text>
</comment>
<dbReference type="Pfam" id="PF00708">
    <property type="entry name" value="Acylphosphatase"/>
    <property type="match status" value="1"/>
</dbReference>
<feature type="active site" evidence="5">
    <location>
        <position position="50"/>
    </location>
</feature>
<evidence type="ECO:0000256" key="3">
    <source>
        <dbReference type="ARBA" id="ARBA00015991"/>
    </source>
</evidence>
<dbReference type="InterPro" id="IPR036046">
    <property type="entry name" value="Acylphosphatase-like_dom_sf"/>
</dbReference>
<evidence type="ECO:0000313" key="10">
    <source>
        <dbReference type="Proteomes" id="UP000028730"/>
    </source>
</evidence>
<dbReference type="Gene3D" id="3.30.70.100">
    <property type="match status" value="1"/>
</dbReference>
<dbReference type="InterPro" id="IPR001792">
    <property type="entry name" value="Acylphosphatase-like_dom"/>
</dbReference>
<comment type="catalytic activity">
    <reaction evidence="4 5 6">
        <text>an acyl phosphate + H2O = a carboxylate + phosphate + H(+)</text>
        <dbReference type="Rhea" id="RHEA:14965"/>
        <dbReference type="ChEBI" id="CHEBI:15377"/>
        <dbReference type="ChEBI" id="CHEBI:15378"/>
        <dbReference type="ChEBI" id="CHEBI:29067"/>
        <dbReference type="ChEBI" id="CHEBI:43474"/>
        <dbReference type="ChEBI" id="CHEBI:59918"/>
        <dbReference type="EC" id="3.6.1.7"/>
    </reaction>
</comment>
<evidence type="ECO:0000256" key="2">
    <source>
        <dbReference type="ARBA" id="ARBA00012150"/>
    </source>
</evidence>
<dbReference type="AlphaFoldDB" id="A0A086BNF2"/>
<evidence type="ECO:0000256" key="7">
    <source>
        <dbReference type="RuleBase" id="RU004168"/>
    </source>
</evidence>
<proteinExistence type="inferred from homology"/>
<dbReference type="PROSITE" id="PS00150">
    <property type="entry name" value="ACYLPHOSPHATASE_1"/>
    <property type="match status" value="1"/>
</dbReference>
<evidence type="ECO:0000256" key="5">
    <source>
        <dbReference type="PROSITE-ProRule" id="PRU00520"/>
    </source>
</evidence>
<dbReference type="EMBL" id="ATLK01000002">
    <property type="protein sequence ID" value="KFF30466.1"/>
    <property type="molecule type" value="Genomic_DNA"/>
</dbReference>
<name>A0A086BNF2_9BIFI</name>
<dbReference type="RefSeq" id="WP_238549935.1">
    <property type="nucleotide sequence ID" value="NZ_ATLK01000002.1"/>
</dbReference>
<dbReference type="PRINTS" id="PR00112">
    <property type="entry name" value="ACYLPHPHTASE"/>
</dbReference>
<dbReference type="SUPFAM" id="SSF54975">
    <property type="entry name" value="Acylphosphatase/BLUF domain-like"/>
    <property type="match status" value="1"/>
</dbReference>
<evidence type="ECO:0000256" key="6">
    <source>
        <dbReference type="RuleBase" id="RU000553"/>
    </source>
</evidence>
<organism evidence="9 10">
    <name type="scientific">Bifidobacterium bombi DSM 19703</name>
    <dbReference type="NCBI Taxonomy" id="1341695"/>
    <lineage>
        <taxon>Bacteria</taxon>
        <taxon>Bacillati</taxon>
        <taxon>Actinomycetota</taxon>
        <taxon>Actinomycetes</taxon>
        <taxon>Bifidobacteriales</taxon>
        <taxon>Bifidobacteriaceae</taxon>
        <taxon>Bifidobacterium</taxon>
    </lineage>
</organism>
<feature type="domain" description="Acylphosphatase-like" evidence="8">
    <location>
        <begin position="17"/>
        <end position="110"/>
    </location>
</feature>
<dbReference type="PROSITE" id="PS00151">
    <property type="entry name" value="ACYLPHOSPHATASE_2"/>
    <property type="match status" value="1"/>
</dbReference>